<accession>A0A1M5QBW1</accession>
<gene>
    <name evidence="1" type="ORF">SAMN02745221_01717</name>
</gene>
<reference evidence="2" key="1">
    <citation type="submission" date="2016-11" db="EMBL/GenBank/DDBJ databases">
        <authorList>
            <person name="Varghese N."/>
            <person name="Submissions S."/>
        </authorList>
    </citation>
    <scope>NUCLEOTIDE SEQUENCE [LARGE SCALE GENOMIC DNA]</scope>
    <source>
        <strain evidence="2">DSM 11003</strain>
    </source>
</reference>
<evidence type="ECO:0000313" key="2">
    <source>
        <dbReference type="Proteomes" id="UP000242329"/>
    </source>
</evidence>
<dbReference type="OrthoDB" id="159409at2"/>
<proteinExistence type="predicted"/>
<sequence length="157" mass="16819">MLQISIPGRDKTLHLKNILLDLNGTLTVNGVLQEGVRERIKILKNKFSIYLLTADTFGTGGMIAKELGIEVFKVGEVNGGQDKLDFLKSLGKDETVAIGNGFNDVLMLEEAALSIVIIGGEGCAVEALLKADIAVTDINTALDLLLNPMRLVATLRA</sequence>
<dbReference type="InterPro" id="IPR023214">
    <property type="entry name" value="HAD_sf"/>
</dbReference>
<organism evidence="1 2">
    <name type="scientific">Thermosyntropha lipolytica DSM 11003</name>
    <dbReference type="NCBI Taxonomy" id="1123382"/>
    <lineage>
        <taxon>Bacteria</taxon>
        <taxon>Bacillati</taxon>
        <taxon>Bacillota</taxon>
        <taxon>Clostridia</taxon>
        <taxon>Eubacteriales</taxon>
        <taxon>Syntrophomonadaceae</taxon>
        <taxon>Thermosyntropha</taxon>
    </lineage>
</organism>
<dbReference type="InterPro" id="IPR036412">
    <property type="entry name" value="HAD-like_sf"/>
</dbReference>
<evidence type="ECO:0000313" key="1">
    <source>
        <dbReference type="EMBL" id="SHH11575.1"/>
    </source>
</evidence>
<dbReference type="SUPFAM" id="SSF56784">
    <property type="entry name" value="HAD-like"/>
    <property type="match status" value="1"/>
</dbReference>
<dbReference type="STRING" id="1123382.SAMN02745221_01717"/>
<dbReference type="EMBL" id="FQWY01000032">
    <property type="protein sequence ID" value="SHH11575.1"/>
    <property type="molecule type" value="Genomic_DNA"/>
</dbReference>
<name>A0A1M5QBW1_9FIRM</name>
<dbReference type="Gene3D" id="3.40.50.1000">
    <property type="entry name" value="HAD superfamily/HAD-like"/>
    <property type="match status" value="1"/>
</dbReference>
<dbReference type="RefSeq" id="WP_073092861.1">
    <property type="nucleotide sequence ID" value="NZ_FQWY01000032.1"/>
</dbReference>
<protein>
    <submittedName>
        <fullName evidence="1">ATPase, P-type (Transporting), HAD superfamily, subfamily IC</fullName>
    </submittedName>
</protein>
<keyword evidence="2" id="KW-1185">Reference proteome</keyword>
<dbReference type="Proteomes" id="UP000242329">
    <property type="component" value="Unassembled WGS sequence"/>
</dbReference>
<dbReference type="AlphaFoldDB" id="A0A1M5QBW1"/>